<dbReference type="PaxDb" id="55529-EKX34462"/>
<accession>L1IEE6</accession>
<dbReference type="KEGG" id="gtt:GUITHDRAFT_119385"/>
<dbReference type="AlphaFoldDB" id="L1IEE6"/>
<dbReference type="GeneID" id="17291184"/>
<reference evidence="2" key="3">
    <citation type="submission" date="2015-06" db="UniProtKB">
        <authorList>
            <consortium name="EnsemblProtists"/>
        </authorList>
    </citation>
    <scope>IDENTIFICATION</scope>
</reference>
<dbReference type="EnsemblProtists" id="EKX34462">
    <property type="protein sequence ID" value="EKX34462"/>
    <property type="gene ID" value="GUITHDRAFT_119385"/>
</dbReference>
<evidence type="ECO:0000313" key="3">
    <source>
        <dbReference type="Proteomes" id="UP000011087"/>
    </source>
</evidence>
<dbReference type="Proteomes" id="UP000011087">
    <property type="component" value="Unassembled WGS sequence"/>
</dbReference>
<organism evidence="1">
    <name type="scientific">Guillardia theta (strain CCMP2712)</name>
    <name type="common">Cryptophyte</name>
    <dbReference type="NCBI Taxonomy" id="905079"/>
    <lineage>
        <taxon>Eukaryota</taxon>
        <taxon>Cryptophyceae</taxon>
        <taxon>Pyrenomonadales</taxon>
        <taxon>Geminigeraceae</taxon>
        <taxon>Guillardia</taxon>
    </lineage>
</organism>
<protein>
    <submittedName>
        <fullName evidence="1 2">Uncharacterized protein</fullName>
    </submittedName>
</protein>
<evidence type="ECO:0000313" key="1">
    <source>
        <dbReference type="EMBL" id="EKX34462.1"/>
    </source>
</evidence>
<gene>
    <name evidence="1" type="ORF">GUITHDRAFT_119385</name>
</gene>
<name>L1IEE6_GUITC</name>
<dbReference type="EMBL" id="JH993109">
    <property type="protein sequence ID" value="EKX34462.1"/>
    <property type="molecule type" value="Genomic_DNA"/>
</dbReference>
<reference evidence="1 3" key="1">
    <citation type="journal article" date="2012" name="Nature">
        <title>Algal genomes reveal evolutionary mosaicism and the fate of nucleomorphs.</title>
        <authorList>
            <consortium name="DOE Joint Genome Institute"/>
            <person name="Curtis B.A."/>
            <person name="Tanifuji G."/>
            <person name="Burki F."/>
            <person name="Gruber A."/>
            <person name="Irimia M."/>
            <person name="Maruyama S."/>
            <person name="Arias M.C."/>
            <person name="Ball S.G."/>
            <person name="Gile G.H."/>
            <person name="Hirakawa Y."/>
            <person name="Hopkins J.F."/>
            <person name="Kuo A."/>
            <person name="Rensing S.A."/>
            <person name="Schmutz J."/>
            <person name="Symeonidi A."/>
            <person name="Elias M."/>
            <person name="Eveleigh R.J."/>
            <person name="Herman E.K."/>
            <person name="Klute M.J."/>
            <person name="Nakayama T."/>
            <person name="Obornik M."/>
            <person name="Reyes-Prieto A."/>
            <person name="Armbrust E.V."/>
            <person name="Aves S.J."/>
            <person name="Beiko R.G."/>
            <person name="Coutinho P."/>
            <person name="Dacks J.B."/>
            <person name="Durnford D.G."/>
            <person name="Fast N.M."/>
            <person name="Green B.R."/>
            <person name="Grisdale C.J."/>
            <person name="Hempel F."/>
            <person name="Henrissat B."/>
            <person name="Hoppner M.P."/>
            <person name="Ishida K."/>
            <person name="Kim E."/>
            <person name="Koreny L."/>
            <person name="Kroth P.G."/>
            <person name="Liu Y."/>
            <person name="Malik S.B."/>
            <person name="Maier U.G."/>
            <person name="McRose D."/>
            <person name="Mock T."/>
            <person name="Neilson J.A."/>
            <person name="Onodera N.T."/>
            <person name="Poole A.M."/>
            <person name="Pritham E.J."/>
            <person name="Richards T.A."/>
            <person name="Rocap G."/>
            <person name="Roy S.W."/>
            <person name="Sarai C."/>
            <person name="Schaack S."/>
            <person name="Shirato S."/>
            <person name="Slamovits C.H."/>
            <person name="Spencer D.F."/>
            <person name="Suzuki S."/>
            <person name="Worden A.Z."/>
            <person name="Zauner S."/>
            <person name="Barry K."/>
            <person name="Bell C."/>
            <person name="Bharti A.K."/>
            <person name="Crow J.A."/>
            <person name="Grimwood J."/>
            <person name="Kramer R."/>
            <person name="Lindquist E."/>
            <person name="Lucas S."/>
            <person name="Salamov A."/>
            <person name="McFadden G.I."/>
            <person name="Lane C.E."/>
            <person name="Keeling P.J."/>
            <person name="Gray M.W."/>
            <person name="Grigoriev I.V."/>
            <person name="Archibald J.M."/>
        </authorList>
    </citation>
    <scope>NUCLEOTIDE SEQUENCE</scope>
    <source>
        <strain evidence="1 3">CCMP2712</strain>
    </source>
</reference>
<reference evidence="3" key="2">
    <citation type="submission" date="2012-11" db="EMBL/GenBank/DDBJ databases">
        <authorList>
            <person name="Kuo A."/>
            <person name="Curtis B.A."/>
            <person name="Tanifuji G."/>
            <person name="Burki F."/>
            <person name="Gruber A."/>
            <person name="Irimia M."/>
            <person name="Maruyama S."/>
            <person name="Arias M.C."/>
            <person name="Ball S.G."/>
            <person name="Gile G.H."/>
            <person name="Hirakawa Y."/>
            <person name="Hopkins J.F."/>
            <person name="Rensing S.A."/>
            <person name="Schmutz J."/>
            <person name="Symeonidi A."/>
            <person name="Elias M."/>
            <person name="Eveleigh R.J."/>
            <person name="Herman E.K."/>
            <person name="Klute M.J."/>
            <person name="Nakayama T."/>
            <person name="Obornik M."/>
            <person name="Reyes-Prieto A."/>
            <person name="Armbrust E.V."/>
            <person name="Aves S.J."/>
            <person name="Beiko R.G."/>
            <person name="Coutinho P."/>
            <person name="Dacks J.B."/>
            <person name="Durnford D.G."/>
            <person name="Fast N.M."/>
            <person name="Green B.R."/>
            <person name="Grisdale C."/>
            <person name="Hempe F."/>
            <person name="Henrissat B."/>
            <person name="Hoppner M.P."/>
            <person name="Ishida K.-I."/>
            <person name="Kim E."/>
            <person name="Koreny L."/>
            <person name="Kroth P.G."/>
            <person name="Liu Y."/>
            <person name="Malik S.-B."/>
            <person name="Maier U.G."/>
            <person name="McRose D."/>
            <person name="Mock T."/>
            <person name="Neilson J.A."/>
            <person name="Onodera N.T."/>
            <person name="Poole A.M."/>
            <person name="Pritham E.J."/>
            <person name="Richards T.A."/>
            <person name="Rocap G."/>
            <person name="Roy S.W."/>
            <person name="Sarai C."/>
            <person name="Schaack S."/>
            <person name="Shirato S."/>
            <person name="Slamovits C.H."/>
            <person name="Spencer D.F."/>
            <person name="Suzuki S."/>
            <person name="Worden A.Z."/>
            <person name="Zauner S."/>
            <person name="Barry K."/>
            <person name="Bell C."/>
            <person name="Bharti A.K."/>
            <person name="Crow J.A."/>
            <person name="Grimwood J."/>
            <person name="Kramer R."/>
            <person name="Lindquist E."/>
            <person name="Lucas S."/>
            <person name="Salamov A."/>
            <person name="McFadden G.I."/>
            <person name="Lane C.E."/>
            <person name="Keeling P.J."/>
            <person name="Gray M.W."/>
            <person name="Grigoriev I.V."/>
            <person name="Archibald J.M."/>
        </authorList>
    </citation>
    <scope>NUCLEOTIDE SEQUENCE</scope>
    <source>
        <strain evidence="3">CCMP2712</strain>
    </source>
</reference>
<dbReference type="RefSeq" id="XP_005821442.1">
    <property type="nucleotide sequence ID" value="XM_005821385.1"/>
</dbReference>
<proteinExistence type="predicted"/>
<sequence length="218" mass="25084">MLEVVFKKLLQAVLLFPMGHELRLAGYPDYVVDKTCNKLGYIDPVSGVPNLLVSLGYVTTLTYLYCCDVSLQFRLEQIKDKLHISPVCGELLYSQIPNGYAFCLGMTGTLDCLSHAQFQLLQEYAFEHRTFLPSTLNKKQIQRGSLEVVHGSWDEFFLRVRSEIVDMLKLQRAMLIIFHDSDLLKQFATELNIQKPNLPQHKGYYILSDEMKRGRRTS</sequence>
<evidence type="ECO:0000313" key="2">
    <source>
        <dbReference type="EnsemblProtists" id="EKX34462"/>
    </source>
</evidence>
<dbReference type="HOGENOM" id="CLU_1268989_0_0_1"/>
<keyword evidence="3" id="KW-1185">Reference proteome</keyword>